<dbReference type="EMBL" id="JAAIUW010000011">
    <property type="protein sequence ID" value="KAF7809985.1"/>
    <property type="molecule type" value="Genomic_DNA"/>
</dbReference>
<dbReference type="Proteomes" id="UP000634136">
    <property type="component" value="Unassembled WGS sequence"/>
</dbReference>
<feature type="region of interest" description="Disordered" evidence="1">
    <location>
        <begin position="61"/>
        <end position="129"/>
    </location>
</feature>
<name>A0A834SWE6_9FABA</name>
<sequence>MGAFQVVNESENFVSSKVLKNLCWVGVYIRVSEEVKVAVIEWTHRGLIGCTMSLGGAQCHVGSSSKKKMTPGRSEPLPRTPPASWAPLGLPGPTLALSQPATATAGHHEDLDLELRLGNRSKPTARPGN</sequence>
<accession>A0A834SWE6</accession>
<protein>
    <submittedName>
        <fullName evidence="2">Uncharacterized protein</fullName>
    </submittedName>
</protein>
<proteinExistence type="predicted"/>
<feature type="compositionally biased region" description="Basic and acidic residues" evidence="1">
    <location>
        <begin position="106"/>
        <end position="117"/>
    </location>
</feature>
<evidence type="ECO:0000313" key="2">
    <source>
        <dbReference type="EMBL" id="KAF7809985.1"/>
    </source>
</evidence>
<gene>
    <name evidence="2" type="ORF">G2W53_036728</name>
</gene>
<keyword evidence="3" id="KW-1185">Reference proteome</keyword>
<evidence type="ECO:0000313" key="3">
    <source>
        <dbReference type="Proteomes" id="UP000634136"/>
    </source>
</evidence>
<comment type="caution">
    <text evidence="2">The sequence shown here is derived from an EMBL/GenBank/DDBJ whole genome shotgun (WGS) entry which is preliminary data.</text>
</comment>
<organism evidence="2 3">
    <name type="scientific">Senna tora</name>
    <dbReference type="NCBI Taxonomy" id="362788"/>
    <lineage>
        <taxon>Eukaryota</taxon>
        <taxon>Viridiplantae</taxon>
        <taxon>Streptophyta</taxon>
        <taxon>Embryophyta</taxon>
        <taxon>Tracheophyta</taxon>
        <taxon>Spermatophyta</taxon>
        <taxon>Magnoliopsida</taxon>
        <taxon>eudicotyledons</taxon>
        <taxon>Gunneridae</taxon>
        <taxon>Pentapetalae</taxon>
        <taxon>rosids</taxon>
        <taxon>fabids</taxon>
        <taxon>Fabales</taxon>
        <taxon>Fabaceae</taxon>
        <taxon>Caesalpinioideae</taxon>
        <taxon>Cassia clade</taxon>
        <taxon>Senna</taxon>
    </lineage>
</organism>
<feature type="compositionally biased region" description="Low complexity" evidence="1">
    <location>
        <begin position="86"/>
        <end position="97"/>
    </location>
</feature>
<reference evidence="2" key="1">
    <citation type="submission" date="2020-09" db="EMBL/GenBank/DDBJ databases">
        <title>Genome-Enabled Discovery of Anthraquinone Biosynthesis in Senna tora.</title>
        <authorList>
            <person name="Kang S.-H."/>
            <person name="Pandey R.P."/>
            <person name="Lee C.-M."/>
            <person name="Sim J.-S."/>
            <person name="Jeong J.-T."/>
            <person name="Choi B.-S."/>
            <person name="Jung M."/>
            <person name="Ginzburg D."/>
            <person name="Zhao K."/>
            <person name="Won S.Y."/>
            <person name="Oh T.-J."/>
            <person name="Yu Y."/>
            <person name="Kim N.-H."/>
            <person name="Lee O.R."/>
            <person name="Lee T.-H."/>
            <person name="Bashyal P."/>
            <person name="Kim T.-S."/>
            <person name="Lee W.-H."/>
            <person name="Kawkins C."/>
            <person name="Kim C.-K."/>
            <person name="Kim J.S."/>
            <person name="Ahn B.O."/>
            <person name="Rhee S.Y."/>
            <person name="Sohng J.K."/>
        </authorList>
    </citation>
    <scope>NUCLEOTIDE SEQUENCE</scope>
    <source>
        <tissue evidence="2">Leaf</tissue>
    </source>
</reference>
<evidence type="ECO:0000256" key="1">
    <source>
        <dbReference type="SAM" id="MobiDB-lite"/>
    </source>
</evidence>
<dbReference type="AlphaFoldDB" id="A0A834SWE6"/>